<evidence type="ECO:0000256" key="5">
    <source>
        <dbReference type="ARBA" id="ARBA00022989"/>
    </source>
</evidence>
<dbReference type="Pfam" id="PF03987">
    <property type="entry name" value="Autophagy_act_C"/>
    <property type="match status" value="1"/>
</dbReference>
<evidence type="ECO:0000256" key="7">
    <source>
        <dbReference type="ARBA" id="ARBA00023136"/>
    </source>
</evidence>
<comment type="subcellular location">
    <subcellularLocation>
        <location evidence="1">Membrane</location>
        <topology evidence="1">Multi-pass membrane protein</topology>
    </subcellularLocation>
</comment>
<protein>
    <submittedName>
        <fullName evidence="10">Peroxisomal membrane protein 2</fullName>
    </submittedName>
</protein>
<dbReference type="GO" id="GO:0005778">
    <property type="term" value="C:peroxisomal membrane"/>
    <property type="evidence" value="ECO:0007669"/>
    <property type="project" value="TreeGrafter"/>
</dbReference>
<reference evidence="10" key="1">
    <citation type="submission" date="2023-08" db="EMBL/GenBank/DDBJ databases">
        <title>Reference Genome Resource for the Citrus Pathogen Phytophthora citrophthora.</title>
        <authorList>
            <person name="Moller H."/>
            <person name="Coetzee B."/>
            <person name="Rose L.J."/>
            <person name="Van Niekerk J.M."/>
        </authorList>
    </citation>
    <scope>NUCLEOTIDE SEQUENCE</scope>
    <source>
        <strain evidence="10">STE-U-9442</strain>
    </source>
</reference>
<organism evidence="10 11">
    <name type="scientific">Phytophthora citrophthora</name>
    <dbReference type="NCBI Taxonomy" id="4793"/>
    <lineage>
        <taxon>Eukaryota</taxon>
        <taxon>Sar</taxon>
        <taxon>Stramenopiles</taxon>
        <taxon>Oomycota</taxon>
        <taxon>Peronosporomycetes</taxon>
        <taxon>Peronosporales</taxon>
        <taxon>Peronosporaceae</taxon>
        <taxon>Phytophthora</taxon>
    </lineage>
</organism>
<dbReference type="InterPro" id="IPR007248">
    <property type="entry name" value="Mpv17_PMP22"/>
</dbReference>
<gene>
    <name evidence="10" type="ORF">P3T76_000953</name>
</gene>
<feature type="transmembrane region" description="Helical" evidence="9">
    <location>
        <begin position="482"/>
        <end position="502"/>
    </location>
</feature>
<keyword evidence="7 9" id="KW-0472">Membrane</keyword>
<evidence type="ECO:0000256" key="6">
    <source>
        <dbReference type="ARBA" id="ARBA00023006"/>
    </source>
</evidence>
<keyword evidence="11" id="KW-1185">Reference proteome</keyword>
<evidence type="ECO:0000256" key="2">
    <source>
        <dbReference type="ARBA" id="ARBA00006824"/>
    </source>
</evidence>
<dbReference type="GO" id="GO:0019787">
    <property type="term" value="F:ubiquitin-like protein transferase activity"/>
    <property type="evidence" value="ECO:0007669"/>
    <property type="project" value="InterPro"/>
</dbReference>
<dbReference type="AlphaFoldDB" id="A0AAD9LRK1"/>
<evidence type="ECO:0000256" key="4">
    <source>
        <dbReference type="ARBA" id="ARBA00022786"/>
    </source>
</evidence>
<proteinExistence type="inferred from homology"/>
<dbReference type="Pfam" id="PF04117">
    <property type="entry name" value="Mpv17_PMP22"/>
    <property type="match status" value="1"/>
</dbReference>
<keyword evidence="4" id="KW-0833">Ubl conjugation pathway</keyword>
<accession>A0AAD9LRK1</accession>
<dbReference type="EMBL" id="JASMQC010000002">
    <property type="protein sequence ID" value="KAK1946943.1"/>
    <property type="molecule type" value="Genomic_DNA"/>
</dbReference>
<dbReference type="InterPro" id="IPR007135">
    <property type="entry name" value="Atg3/Atg10"/>
</dbReference>
<dbReference type="Gene3D" id="3.30.1460.50">
    <property type="match status" value="1"/>
</dbReference>
<dbReference type="GO" id="GO:0006914">
    <property type="term" value="P:autophagy"/>
    <property type="evidence" value="ECO:0007669"/>
    <property type="project" value="UniProtKB-KW"/>
</dbReference>
<evidence type="ECO:0000256" key="3">
    <source>
        <dbReference type="ARBA" id="ARBA00022692"/>
    </source>
</evidence>
<comment type="similarity">
    <text evidence="2">Belongs to the peroxisomal membrane protein PXMP2/4 family.</text>
</comment>
<keyword evidence="3 9" id="KW-0812">Transmembrane</keyword>
<evidence type="ECO:0000313" key="10">
    <source>
        <dbReference type="EMBL" id="KAK1946943.1"/>
    </source>
</evidence>
<evidence type="ECO:0000256" key="8">
    <source>
        <dbReference type="SAM" id="MobiDB-lite"/>
    </source>
</evidence>
<evidence type="ECO:0000313" key="11">
    <source>
        <dbReference type="Proteomes" id="UP001259832"/>
    </source>
</evidence>
<dbReference type="PANTHER" id="PTHR11266">
    <property type="entry name" value="PEROXISOMAL MEMBRANE PROTEIN 2, PXMP2 MPV17"/>
    <property type="match status" value="1"/>
</dbReference>
<comment type="caution">
    <text evidence="10">The sequence shown here is derived from an EMBL/GenBank/DDBJ whole genome shotgun (WGS) entry which is preliminary data.</text>
</comment>
<evidence type="ECO:0000256" key="9">
    <source>
        <dbReference type="SAM" id="Phobius"/>
    </source>
</evidence>
<keyword evidence="6" id="KW-0072">Autophagy</keyword>
<dbReference type="Proteomes" id="UP001259832">
    <property type="component" value="Unassembled WGS sequence"/>
</dbReference>
<feature type="region of interest" description="Disordered" evidence="8">
    <location>
        <begin position="264"/>
        <end position="291"/>
    </location>
</feature>
<sequence>MPNGSLSYDQFCVEAELLQRKSHEVASKQEVGSEGSVATWQWRHGNRQHLDGDSYLVSTGNVKQYCSSVNNENVEMDKELGDIDELLASDEDQMTIEQPQDTKTALLEFHIVYHTIYQTPVLYFQACAVDGTPLPASTILHDVQFPGSNGRTTFVAMEEHPVLGKPFSFLHPCETAEAMRLLQGQLQSTEDLQVPHYLAKATQMTTEAARPRKKQRVGGVPPLAIGHSSSRAKFAFGSRIPNDESSLLRGPKLHTTTRLRHEITTRAPINTRKRGRSPSQDEEEAKIRAKPSYRKLTVKTDLPSHLPAPTKVSAVLNSSHLHEPSPSNGSTKRRLAEQQGDVLDLAATDPEYWIQRREKVEAALKELESIECEDDHVNCLVATTDGSITFKQKKKKKKNVGFSVAEVPIGATGTSTSDESSDICGRGDGLSPRQMLAFFAFGGVVTGPVLHFWYGYLETQRVTKEKLVSSTTPNKKLLLDRLLFTPPMVAFTIFSLGVLRGSSTKASRENLSRVYWGALLMNWKVWTLTQWLSFHYVPPHLRVLWESYELVSVGIGNCVALWWNSYLSLTQ</sequence>
<dbReference type="PANTHER" id="PTHR11266:SF80">
    <property type="entry name" value="PEROXISOMAL MEMBRANE PROTEIN 2"/>
    <property type="match status" value="1"/>
</dbReference>
<name>A0AAD9LRK1_9STRA</name>
<keyword evidence="5 9" id="KW-1133">Transmembrane helix</keyword>
<evidence type="ECO:0000256" key="1">
    <source>
        <dbReference type="ARBA" id="ARBA00004141"/>
    </source>
</evidence>
<feature type="transmembrane region" description="Helical" evidence="9">
    <location>
        <begin position="436"/>
        <end position="456"/>
    </location>
</feature>